<gene>
    <name evidence="8" type="ORF">V1264_020356</name>
</gene>
<feature type="transmembrane region" description="Helical" evidence="4">
    <location>
        <begin position="467"/>
        <end position="486"/>
    </location>
</feature>
<feature type="domain" description="Purple acid phosphatase N-terminal" evidence="7">
    <location>
        <begin position="21"/>
        <end position="111"/>
    </location>
</feature>
<feature type="domain" description="Calcineurin-like phosphoesterase" evidence="5">
    <location>
        <begin position="126"/>
        <end position="322"/>
    </location>
</feature>
<dbReference type="AlphaFoldDB" id="A0AAN9BB59"/>
<dbReference type="EMBL" id="JBAMIC010000010">
    <property type="protein sequence ID" value="KAK7102073.1"/>
    <property type="molecule type" value="Genomic_DNA"/>
</dbReference>
<dbReference type="InterPro" id="IPR041792">
    <property type="entry name" value="MPP_PAP"/>
</dbReference>
<evidence type="ECO:0000313" key="8">
    <source>
        <dbReference type="EMBL" id="KAK7102073.1"/>
    </source>
</evidence>
<comment type="caution">
    <text evidence="8">The sequence shown here is derived from an EMBL/GenBank/DDBJ whole genome shotgun (WGS) entry which is preliminary data.</text>
</comment>
<dbReference type="InterPro" id="IPR029052">
    <property type="entry name" value="Metallo-depent_PP-like"/>
</dbReference>
<evidence type="ECO:0000259" key="6">
    <source>
        <dbReference type="Pfam" id="PF14008"/>
    </source>
</evidence>
<dbReference type="GO" id="GO:0046872">
    <property type="term" value="F:metal ion binding"/>
    <property type="evidence" value="ECO:0007669"/>
    <property type="project" value="InterPro"/>
</dbReference>
<evidence type="ECO:0000313" key="9">
    <source>
        <dbReference type="Proteomes" id="UP001374579"/>
    </source>
</evidence>
<organism evidence="8 9">
    <name type="scientific">Littorina saxatilis</name>
    <dbReference type="NCBI Taxonomy" id="31220"/>
    <lineage>
        <taxon>Eukaryota</taxon>
        <taxon>Metazoa</taxon>
        <taxon>Spiralia</taxon>
        <taxon>Lophotrochozoa</taxon>
        <taxon>Mollusca</taxon>
        <taxon>Gastropoda</taxon>
        <taxon>Caenogastropoda</taxon>
        <taxon>Littorinimorpha</taxon>
        <taxon>Littorinoidea</taxon>
        <taxon>Littorinidae</taxon>
        <taxon>Littorina</taxon>
    </lineage>
</organism>
<name>A0AAN9BB59_9CAEN</name>
<dbReference type="InterPro" id="IPR025733">
    <property type="entry name" value="PAPs_C"/>
</dbReference>
<keyword evidence="4" id="KW-0812">Transmembrane</keyword>
<evidence type="ECO:0000256" key="2">
    <source>
        <dbReference type="ARBA" id="ARBA00023180"/>
    </source>
</evidence>
<dbReference type="InterPro" id="IPR008963">
    <property type="entry name" value="Purple_acid_Pase-like_N"/>
</dbReference>
<dbReference type="Proteomes" id="UP001374579">
    <property type="component" value="Unassembled WGS sequence"/>
</dbReference>
<dbReference type="PANTHER" id="PTHR45867">
    <property type="entry name" value="PURPLE ACID PHOSPHATASE"/>
    <property type="match status" value="1"/>
</dbReference>
<sequence>MAHNAGVLPHHFQKFIGLVQPEQIHIAFGDTSQDIVIMWATKKDSKFSVEFAGNPDNMQKIEADRAVLEKSSARAAKYLHRVYLAKLKPGEKYFYRLVAETGAASNMYGFKVPYNTPGKVHIFMILADMGLLSNSLKFLTYEAANGMYEALFHVGDIAYNLHRDEGSFGDQFLKHMEKSTAKVPYMTVPGDHERFLDYYHYRYRFSMPKSRWPMPVDQLWYSLDVGPVHFITLNTEVFYSVTDQQDKQMDWLHDDLQKANAKRSEHPWIIVLGHRPMYCSPTDFSDEADCVSDTTCAIRSKLEDLFYEEGVDLYISGHQHNYERSWPLYRGKAFQQGYKNPKAPVHIVNGAMGYQYIAETIVKAKSWSAFSSSDPRKELYGKLEVLNSSHLMWDVYDASNNEDIDSILLVQQRHGPFGKAGDDAYEQLVKLQQLHPAPFHWQPPAETSDSQPLFHAFYGLPSATRKLYLVSLCCTLLSLVICLLCIPRCRRKLCRNSKR</sequence>
<keyword evidence="2" id="KW-0325">Glycoprotein</keyword>
<protein>
    <recommendedName>
        <fullName evidence="3">Purple acid phosphatase</fullName>
        <ecNumber evidence="3">3.1.3.2</ecNumber>
    </recommendedName>
</protein>
<dbReference type="EC" id="3.1.3.2" evidence="3"/>
<evidence type="ECO:0000256" key="4">
    <source>
        <dbReference type="SAM" id="Phobius"/>
    </source>
</evidence>
<dbReference type="Gene3D" id="2.60.40.380">
    <property type="entry name" value="Purple acid phosphatase-like, N-terminal"/>
    <property type="match status" value="1"/>
</dbReference>
<reference evidence="8 9" key="1">
    <citation type="submission" date="2024-02" db="EMBL/GenBank/DDBJ databases">
        <title>Chromosome-scale genome assembly of the rough periwinkle Littorina saxatilis.</title>
        <authorList>
            <person name="De Jode A."/>
            <person name="Faria R."/>
            <person name="Formenti G."/>
            <person name="Sims Y."/>
            <person name="Smith T.P."/>
            <person name="Tracey A."/>
            <person name="Wood J.M.D."/>
            <person name="Zagrodzka Z.B."/>
            <person name="Johannesson K."/>
            <person name="Butlin R.K."/>
            <person name="Leder E.H."/>
        </authorList>
    </citation>
    <scope>NUCLEOTIDE SEQUENCE [LARGE SCALE GENOMIC DNA]</scope>
    <source>
        <strain evidence="8">Snail1</strain>
        <tissue evidence="8">Muscle</tissue>
    </source>
</reference>
<evidence type="ECO:0000256" key="3">
    <source>
        <dbReference type="RuleBase" id="RU361203"/>
    </source>
</evidence>
<accession>A0AAN9BB59</accession>
<dbReference type="Pfam" id="PF16656">
    <property type="entry name" value="Pur_ac_phosph_N"/>
    <property type="match status" value="1"/>
</dbReference>
<keyword evidence="1" id="KW-0732">Signal</keyword>
<dbReference type="InterPro" id="IPR015914">
    <property type="entry name" value="PAPs_N"/>
</dbReference>
<evidence type="ECO:0000259" key="5">
    <source>
        <dbReference type="Pfam" id="PF00149"/>
    </source>
</evidence>
<comment type="catalytic activity">
    <reaction evidence="3">
        <text>a phosphate monoester + H2O = an alcohol + phosphate</text>
        <dbReference type="Rhea" id="RHEA:15017"/>
        <dbReference type="ChEBI" id="CHEBI:15377"/>
        <dbReference type="ChEBI" id="CHEBI:30879"/>
        <dbReference type="ChEBI" id="CHEBI:43474"/>
        <dbReference type="ChEBI" id="CHEBI:67140"/>
        <dbReference type="EC" id="3.1.3.2"/>
    </reaction>
</comment>
<feature type="domain" description="Purple acid phosphatase C-terminal" evidence="6">
    <location>
        <begin position="343"/>
        <end position="406"/>
    </location>
</feature>
<dbReference type="InterPro" id="IPR004843">
    <property type="entry name" value="Calcineurin-like_PHP"/>
</dbReference>
<dbReference type="GO" id="GO:0003993">
    <property type="term" value="F:acid phosphatase activity"/>
    <property type="evidence" value="ECO:0007669"/>
    <property type="project" value="UniProtKB-EC"/>
</dbReference>
<keyword evidence="9" id="KW-1185">Reference proteome</keyword>
<keyword evidence="3" id="KW-0378">Hydrolase</keyword>
<dbReference type="Pfam" id="PF14008">
    <property type="entry name" value="Metallophos_C"/>
    <property type="match status" value="1"/>
</dbReference>
<dbReference type="SUPFAM" id="SSF49363">
    <property type="entry name" value="Purple acid phosphatase, N-terminal domain"/>
    <property type="match status" value="1"/>
</dbReference>
<keyword evidence="4" id="KW-0472">Membrane</keyword>
<comment type="similarity">
    <text evidence="3">Belongs to the metallophosphoesterase superfamily. Purple acid phosphatase family.</text>
</comment>
<dbReference type="SUPFAM" id="SSF56300">
    <property type="entry name" value="Metallo-dependent phosphatases"/>
    <property type="match status" value="1"/>
</dbReference>
<evidence type="ECO:0000256" key="1">
    <source>
        <dbReference type="ARBA" id="ARBA00022729"/>
    </source>
</evidence>
<proteinExistence type="inferred from homology"/>
<dbReference type="CDD" id="cd00839">
    <property type="entry name" value="MPP_PAPs"/>
    <property type="match status" value="1"/>
</dbReference>
<dbReference type="Pfam" id="PF00149">
    <property type="entry name" value="Metallophos"/>
    <property type="match status" value="1"/>
</dbReference>
<keyword evidence="4" id="KW-1133">Transmembrane helix</keyword>
<dbReference type="Gene3D" id="3.60.21.10">
    <property type="match status" value="1"/>
</dbReference>
<evidence type="ECO:0000259" key="7">
    <source>
        <dbReference type="Pfam" id="PF16656"/>
    </source>
</evidence>